<dbReference type="EMBL" id="JACHMN010000002">
    <property type="protein sequence ID" value="MBB5871052.1"/>
    <property type="molecule type" value="Genomic_DNA"/>
</dbReference>
<evidence type="ECO:0008006" key="5">
    <source>
        <dbReference type="Google" id="ProtNLM"/>
    </source>
</evidence>
<name>A0A841BWA8_9ACTN</name>
<feature type="compositionally biased region" description="Low complexity" evidence="1">
    <location>
        <begin position="80"/>
        <end position="91"/>
    </location>
</feature>
<feature type="compositionally biased region" description="Polar residues" evidence="1">
    <location>
        <begin position="50"/>
        <end position="59"/>
    </location>
</feature>
<accession>A0A841BWA8</accession>
<reference evidence="3 4" key="1">
    <citation type="submission" date="2020-08" db="EMBL/GenBank/DDBJ databases">
        <title>Sequencing the genomes of 1000 actinobacteria strains.</title>
        <authorList>
            <person name="Klenk H.-P."/>
        </authorList>
    </citation>
    <scope>NUCLEOTIDE SEQUENCE [LARGE SCALE GENOMIC DNA]</scope>
    <source>
        <strain evidence="3 4">DSM 45362</strain>
    </source>
</reference>
<dbReference type="Proteomes" id="UP000587527">
    <property type="component" value="Unassembled WGS sequence"/>
</dbReference>
<keyword evidence="2" id="KW-1133">Transmembrane helix</keyword>
<dbReference type="AlphaFoldDB" id="A0A841BWA8"/>
<evidence type="ECO:0000256" key="1">
    <source>
        <dbReference type="SAM" id="MobiDB-lite"/>
    </source>
</evidence>
<protein>
    <recommendedName>
        <fullName evidence="5">PASTA domain-containing protein</fullName>
    </recommendedName>
</protein>
<evidence type="ECO:0000313" key="3">
    <source>
        <dbReference type="EMBL" id="MBB5871052.1"/>
    </source>
</evidence>
<keyword evidence="4" id="KW-1185">Reference proteome</keyword>
<keyword evidence="2" id="KW-0472">Membrane</keyword>
<gene>
    <name evidence="3" type="ORF">F4553_004431</name>
</gene>
<feature type="region of interest" description="Disordered" evidence="1">
    <location>
        <begin position="47"/>
        <end position="101"/>
    </location>
</feature>
<evidence type="ECO:0000313" key="4">
    <source>
        <dbReference type="Proteomes" id="UP000587527"/>
    </source>
</evidence>
<dbReference type="RefSeq" id="WP_184838849.1">
    <property type="nucleotide sequence ID" value="NZ_JACHMN010000002.1"/>
</dbReference>
<feature type="compositionally biased region" description="Low complexity" evidence="1">
    <location>
        <begin position="60"/>
        <end position="70"/>
    </location>
</feature>
<sequence>MSDPWDTRVEPAPPKQGISPGMIAAIAVSVLVLSIAGATGGWLLAGSDDPSPNASGTQGTSPSAQASLSPSPSPSPSAAPSPTAAASPTPGSSGGGANFALPAPGTDPFQNYFQQLRALKLGVEVYFGEQGQEGQVVRSVPEAGKDVHAGITVKIYVAGAAPTTTLPYVINRTCRDLTKNYLTAVGLRAVYIGLQAGVVVQQNPDPTQGGTARWNDKVEVRCGPVGQATGSPSP</sequence>
<keyword evidence="2" id="KW-0812">Transmembrane</keyword>
<organism evidence="3 4">
    <name type="scientific">Allocatelliglobosispora scoriae</name>
    <dbReference type="NCBI Taxonomy" id="643052"/>
    <lineage>
        <taxon>Bacteria</taxon>
        <taxon>Bacillati</taxon>
        <taxon>Actinomycetota</taxon>
        <taxon>Actinomycetes</taxon>
        <taxon>Micromonosporales</taxon>
        <taxon>Micromonosporaceae</taxon>
        <taxon>Allocatelliglobosispora</taxon>
    </lineage>
</organism>
<comment type="caution">
    <text evidence="3">The sequence shown here is derived from an EMBL/GenBank/DDBJ whole genome shotgun (WGS) entry which is preliminary data.</text>
</comment>
<feature type="transmembrane region" description="Helical" evidence="2">
    <location>
        <begin position="21"/>
        <end position="45"/>
    </location>
</feature>
<evidence type="ECO:0000256" key="2">
    <source>
        <dbReference type="SAM" id="Phobius"/>
    </source>
</evidence>
<proteinExistence type="predicted"/>